<dbReference type="Pfam" id="PF05016">
    <property type="entry name" value="ParE_toxin"/>
    <property type="match status" value="1"/>
</dbReference>
<reference evidence="2 3" key="1">
    <citation type="submission" date="2019-08" db="EMBL/GenBank/DDBJ databases">
        <title>In-depth cultivation of the pig gut microbiome towards novel bacterial diversity and tailored functional studies.</title>
        <authorList>
            <person name="Wylensek D."/>
            <person name="Hitch T.C.A."/>
            <person name="Clavel T."/>
        </authorList>
    </citation>
    <scope>NUCLEOTIDE SEQUENCE [LARGE SCALE GENOMIC DNA]</scope>
    <source>
        <strain evidence="2 3">BL-389-WT-3D</strain>
    </source>
</reference>
<dbReference type="EMBL" id="VUMB01000025">
    <property type="protein sequence ID" value="MSS41081.1"/>
    <property type="molecule type" value="Genomic_DNA"/>
</dbReference>
<comment type="caution">
    <text evidence="2">The sequence shown here is derived from an EMBL/GenBank/DDBJ whole genome shotgun (WGS) entry which is preliminary data.</text>
</comment>
<dbReference type="AlphaFoldDB" id="A0A844FCA4"/>
<dbReference type="RefSeq" id="WP_154323049.1">
    <property type="nucleotide sequence ID" value="NZ_CAMAAA010000062.1"/>
</dbReference>
<name>A0A844FCA4_CLOSV</name>
<dbReference type="InterPro" id="IPR007712">
    <property type="entry name" value="RelE/ParE_toxin"/>
</dbReference>
<gene>
    <name evidence="2" type="ORF">FYJ37_12155</name>
</gene>
<protein>
    <submittedName>
        <fullName evidence="2">Type II toxin-antitoxin system RelE/ParE family toxin</fullName>
    </submittedName>
</protein>
<accession>A0A844FCA4</accession>
<dbReference type="Proteomes" id="UP000462363">
    <property type="component" value="Unassembled WGS sequence"/>
</dbReference>
<keyword evidence="1" id="KW-1277">Toxin-antitoxin system</keyword>
<proteinExistence type="predicted"/>
<evidence type="ECO:0000313" key="3">
    <source>
        <dbReference type="Proteomes" id="UP000462363"/>
    </source>
</evidence>
<sequence>MQEQYKVEILPTAWEDLKKIEDYYLLQFGVESAMKVTEQILDSIERLESFPDSGSLTPDRWLNKQGYRMVISERYVSIYRQIGNTVYVYHIADTQTEYTKLFS</sequence>
<evidence type="ECO:0000256" key="1">
    <source>
        <dbReference type="ARBA" id="ARBA00022649"/>
    </source>
</evidence>
<evidence type="ECO:0000313" key="2">
    <source>
        <dbReference type="EMBL" id="MSS41081.1"/>
    </source>
</evidence>
<organism evidence="2 3">
    <name type="scientific">Clostridium scindens (strain JCM 10418 / VPI 12708)</name>
    <dbReference type="NCBI Taxonomy" id="29347"/>
    <lineage>
        <taxon>Bacteria</taxon>
        <taxon>Bacillati</taxon>
        <taxon>Bacillota</taxon>
        <taxon>Clostridia</taxon>
        <taxon>Lachnospirales</taxon>
        <taxon>Lachnospiraceae</taxon>
    </lineage>
</organism>
<dbReference type="InterPro" id="IPR035093">
    <property type="entry name" value="RelE/ParE_toxin_dom_sf"/>
</dbReference>
<dbReference type="Gene3D" id="3.30.2310.20">
    <property type="entry name" value="RelE-like"/>
    <property type="match status" value="1"/>
</dbReference>